<reference evidence="1 2" key="1">
    <citation type="submission" date="2020-12" db="EMBL/GenBank/DDBJ databases">
        <authorList>
            <person name="Ruan W."/>
            <person name="Khan S.A."/>
            <person name="Jeon C.O."/>
        </authorList>
    </citation>
    <scope>NUCLEOTIDE SEQUENCE [LARGE SCALE GENOMIC DNA]</scope>
    <source>
        <strain evidence="1 2">MA-13</strain>
    </source>
</reference>
<protein>
    <submittedName>
        <fullName evidence="1">Uncharacterized protein</fullName>
    </submittedName>
</protein>
<proteinExistence type="predicted"/>
<accession>A0ABS7XC07</accession>
<dbReference type="RefSeq" id="WP_205311798.1">
    <property type="nucleotide sequence ID" value="NZ_JAERPS020000006.1"/>
</dbReference>
<evidence type="ECO:0000313" key="1">
    <source>
        <dbReference type="EMBL" id="MBZ9613089.1"/>
    </source>
</evidence>
<comment type="caution">
    <text evidence="1">The sequence shown here is derived from an EMBL/GenBank/DDBJ whole genome shotgun (WGS) entry which is preliminary data.</text>
</comment>
<name>A0ABS7XC07_9GAMM</name>
<dbReference type="EMBL" id="JAERPS020000006">
    <property type="protein sequence ID" value="MBZ9613089.1"/>
    <property type="molecule type" value="Genomic_DNA"/>
</dbReference>
<keyword evidence="2" id="KW-1185">Reference proteome</keyword>
<evidence type="ECO:0000313" key="2">
    <source>
        <dbReference type="Proteomes" id="UP000663814"/>
    </source>
</evidence>
<sequence>MKTYSLLLSLVTFECLAQNAYFCHECNNVTTAQTQALQYAPELRCDSEPILLPELGEEITACSSDIKRVILVNPTDKTKVYAFNVGHNPTSPYRTFVEPDTLGSAEKSQFSEISQLYQHVSQAISQSQQISVTSTQSQGISMAFASSCPQDTALDVLTDPQKMENLKIRARIAIGTRLGDGQNIDLSRVRWDGLGMHYGGVSVHWSITTNQLVYAKSFEVSEVSSSVTDVLVFKLEYLGVDSSNNLPLLNFELNHSSIAAGMTLSGLQGQFGALTITDECILERLEQLNTQGEFRDGMGNPVDFNNSNSGGTAADDSPDLCIYDFYNSRGERQYTFRAPCP</sequence>
<reference evidence="1 2" key="2">
    <citation type="submission" date="2021-08" db="EMBL/GenBank/DDBJ databases">
        <title>Rheinheimera aquimaris sp. nov., isolated from seawater of the East Sea in Korea.</title>
        <authorList>
            <person name="Kim K.H."/>
            <person name="Wenting R."/>
            <person name="Kim K.R."/>
            <person name="Jeon C.O."/>
        </authorList>
    </citation>
    <scope>NUCLEOTIDE SEQUENCE [LARGE SCALE GENOMIC DNA]</scope>
    <source>
        <strain evidence="1 2">MA-13</strain>
    </source>
</reference>
<organism evidence="1 2">
    <name type="scientific">Rheinheimera maricola</name>
    <dbReference type="NCBI Taxonomy" id="2793282"/>
    <lineage>
        <taxon>Bacteria</taxon>
        <taxon>Pseudomonadati</taxon>
        <taxon>Pseudomonadota</taxon>
        <taxon>Gammaproteobacteria</taxon>
        <taxon>Chromatiales</taxon>
        <taxon>Chromatiaceae</taxon>
        <taxon>Rheinheimera</taxon>
    </lineage>
</organism>
<gene>
    <name evidence="1" type="ORF">I4W93_015980</name>
</gene>
<dbReference type="Proteomes" id="UP000663814">
    <property type="component" value="Unassembled WGS sequence"/>
</dbReference>